<evidence type="ECO:0000313" key="8">
    <source>
        <dbReference type="EMBL" id="KAK9914027.1"/>
    </source>
</evidence>
<feature type="transmembrane region" description="Helical" evidence="6">
    <location>
        <begin position="45"/>
        <end position="64"/>
    </location>
</feature>
<evidence type="ECO:0000313" key="9">
    <source>
        <dbReference type="Proteomes" id="UP001457282"/>
    </source>
</evidence>
<proteinExistence type="inferred from homology"/>
<feature type="transmembrane region" description="Helical" evidence="6">
    <location>
        <begin position="260"/>
        <end position="278"/>
    </location>
</feature>
<feature type="transmembrane region" description="Helical" evidence="6">
    <location>
        <begin position="71"/>
        <end position="93"/>
    </location>
</feature>
<dbReference type="PANTHER" id="PTHR31218">
    <property type="entry name" value="WAT1-RELATED PROTEIN"/>
    <property type="match status" value="1"/>
</dbReference>
<evidence type="ECO:0000259" key="7">
    <source>
        <dbReference type="Pfam" id="PF00892"/>
    </source>
</evidence>
<feature type="transmembrane region" description="Helical" evidence="6">
    <location>
        <begin position="285"/>
        <end position="306"/>
    </location>
</feature>
<sequence>MVKNQEASSCLKPVIMMVATQILYTVMIILYKLVAVTGMNLNVFVAYRLMFSAAFMVPLAHILERKSRPKLTWVVLFQAFLCGLIGAAVPQNLYIESLALTSPTFLAAVSNLLPAVTFVVALCFRQEKLTLGSYSGIAKIVGTAVGIGGAMLFTFYQGPIFIIRSAHIDLLRQYHNSSNISSSSHKNNPGLGFLAGFGSILCLAVWLTIQAKMSKRYPCPYSSTALMSIMGSIQSVIFALCVERDWNQWKMGWDITLWTAAYSGIVISGVTVVLMTWCVQKRGPLFVSIFNPLSLLMVAFASSLLLGEKLNLGRVLGGIVIVCGLYMVLWGQSKEELLPSSATIESVPVPSLGCDFSNLFGINCGFET</sequence>
<dbReference type="InterPro" id="IPR030184">
    <property type="entry name" value="WAT1-related"/>
</dbReference>
<keyword evidence="3 6" id="KW-0812">Transmembrane</keyword>
<feature type="transmembrane region" description="Helical" evidence="6">
    <location>
        <begin position="105"/>
        <end position="124"/>
    </location>
</feature>
<comment type="caution">
    <text evidence="8">The sequence shown here is derived from an EMBL/GenBank/DDBJ whole genome shotgun (WGS) entry which is preliminary data.</text>
</comment>
<dbReference type="Proteomes" id="UP001457282">
    <property type="component" value="Unassembled WGS sequence"/>
</dbReference>
<name>A0AAW1W175_RUBAR</name>
<dbReference type="Pfam" id="PF00892">
    <property type="entry name" value="EamA"/>
    <property type="match status" value="2"/>
</dbReference>
<feature type="domain" description="EamA" evidence="7">
    <location>
        <begin position="191"/>
        <end position="329"/>
    </location>
</feature>
<keyword evidence="9" id="KW-1185">Reference proteome</keyword>
<feature type="transmembrane region" description="Helical" evidence="6">
    <location>
        <begin position="136"/>
        <end position="156"/>
    </location>
</feature>
<evidence type="ECO:0000256" key="5">
    <source>
        <dbReference type="ARBA" id="ARBA00023136"/>
    </source>
</evidence>
<dbReference type="InterPro" id="IPR037185">
    <property type="entry name" value="EmrE-like"/>
</dbReference>
<evidence type="ECO:0000256" key="4">
    <source>
        <dbReference type="ARBA" id="ARBA00022989"/>
    </source>
</evidence>
<dbReference type="GO" id="GO:0016020">
    <property type="term" value="C:membrane"/>
    <property type="evidence" value="ECO:0007669"/>
    <property type="project" value="UniProtKB-SubCell"/>
</dbReference>
<keyword evidence="5 6" id="KW-0472">Membrane</keyword>
<evidence type="ECO:0000256" key="1">
    <source>
        <dbReference type="ARBA" id="ARBA00004141"/>
    </source>
</evidence>
<accession>A0AAW1W175</accession>
<evidence type="ECO:0000256" key="2">
    <source>
        <dbReference type="ARBA" id="ARBA00007635"/>
    </source>
</evidence>
<feature type="transmembrane region" description="Helical" evidence="6">
    <location>
        <begin position="12"/>
        <end position="33"/>
    </location>
</feature>
<dbReference type="AlphaFoldDB" id="A0AAW1W175"/>
<dbReference type="EMBL" id="JBEDUW010000007">
    <property type="protein sequence ID" value="KAK9914027.1"/>
    <property type="molecule type" value="Genomic_DNA"/>
</dbReference>
<dbReference type="SUPFAM" id="SSF103481">
    <property type="entry name" value="Multidrug resistance efflux transporter EmrE"/>
    <property type="match status" value="2"/>
</dbReference>
<dbReference type="GO" id="GO:0022857">
    <property type="term" value="F:transmembrane transporter activity"/>
    <property type="evidence" value="ECO:0007669"/>
    <property type="project" value="InterPro"/>
</dbReference>
<comment type="subcellular location">
    <subcellularLocation>
        <location evidence="1 6">Membrane</location>
        <topology evidence="1 6">Multi-pass membrane protein</topology>
    </subcellularLocation>
</comment>
<evidence type="ECO:0000256" key="3">
    <source>
        <dbReference type="ARBA" id="ARBA00022692"/>
    </source>
</evidence>
<protein>
    <recommendedName>
        <fullName evidence="6">WAT1-related protein</fullName>
    </recommendedName>
</protein>
<feature type="transmembrane region" description="Helical" evidence="6">
    <location>
        <begin position="221"/>
        <end position="240"/>
    </location>
</feature>
<feature type="transmembrane region" description="Helical" evidence="6">
    <location>
        <begin position="312"/>
        <end position="331"/>
    </location>
</feature>
<dbReference type="InterPro" id="IPR000620">
    <property type="entry name" value="EamA_dom"/>
</dbReference>
<feature type="domain" description="EamA" evidence="7">
    <location>
        <begin position="13"/>
        <end position="147"/>
    </location>
</feature>
<gene>
    <name evidence="8" type="ORF">M0R45_037826</name>
</gene>
<keyword evidence="4 6" id="KW-1133">Transmembrane helix</keyword>
<feature type="transmembrane region" description="Helical" evidence="6">
    <location>
        <begin position="191"/>
        <end position="209"/>
    </location>
</feature>
<reference evidence="8 9" key="1">
    <citation type="journal article" date="2023" name="G3 (Bethesda)">
        <title>A chromosome-length genome assembly and annotation of blackberry (Rubus argutus, cv. 'Hillquist').</title>
        <authorList>
            <person name="Bruna T."/>
            <person name="Aryal R."/>
            <person name="Dudchenko O."/>
            <person name="Sargent D.J."/>
            <person name="Mead D."/>
            <person name="Buti M."/>
            <person name="Cavallini A."/>
            <person name="Hytonen T."/>
            <person name="Andres J."/>
            <person name="Pham M."/>
            <person name="Weisz D."/>
            <person name="Mascagni F."/>
            <person name="Usai G."/>
            <person name="Natali L."/>
            <person name="Bassil N."/>
            <person name="Fernandez G.E."/>
            <person name="Lomsadze A."/>
            <person name="Armour M."/>
            <person name="Olukolu B."/>
            <person name="Poorten T."/>
            <person name="Britton C."/>
            <person name="Davik J."/>
            <person name="Ashrafi H."/>
            <person name="Aiden E.L."/>
            <person name="Borodovsky M."/>
            <person name="Worthington M."/>
        </authorList>
    </citation>
    <scope>NUCLEOTIDE SEQUENCE [LARGE SCALE GENOMIC DNA]</scope>
    <source>
        <strain evidence="8">PI 553951</strain>
    </source>
</reference>
<evidence type="ECO:0000256" key="6">
    <source>
        <dbReference type="RuleBase" id="RU363077"/>
    </source>
</evidence>
<organism evidence="8 9">
    <name type="scientific">Rubus argutus</name>
    <name type="common">Southern blackberry</name>
    <dbReference type="NCBI Taxonomy" id="59490"/>
    <lineage>
        <taxon>Eukaryota</taxon>
        <taxon>Viridiplantae</taxon>
        <taxon>Streptophyta</taxon>
        <taxon>Embryophyta</taxon>
        <taxon>Tracheophyta</taxon>
        <taxon>Spermatophyta</taxon>
        <taxon>Magnoliopsida</taxon>
        <taxon>eudicotyledons</taxon>
        <taxon>Gunneridae</taxon>
        <taxon>Pentapetalae</taxon>
        <taxon>rosids</taxon>
        <taxon>fabids</taxon>
        <taxon>Rosales</taxon>
        <taxon>Rosaceae</taxon>
        <taxon>Rosoideae</taxon>
        <taxon>Rosoideae incertae sedis</taxon>
        <taxon>Rubus</taxon>
    </lineage>
</organism>
<comment type="similarity">
    <text evidence="2 6">Belongs to the drug/metabolite transporter (DMT) superfamily. Plant drug/metabolite exporter (P-DME) (TC 2.A.7.4) family.</text>
</comment>